<gene>
    <name evidence="1" type="ORF">PANT111_80056</name>
</gene>
<reference evidence="1 2" key="1">
    <citation type="submission" date="2019-10" db="EMBL/GenBank/DDBJ databases">
        <authorList>
            <person name="Karimi E."/>
        </authorList>
    </citation>
    <scope>NUCLEOTIDE SEQUENCE [LARGE SCALE GENOMIC DNA]</scope>
    <source>
        <strain evidence="1">Pantoea sp. 111</strain>
    </source>
</reference>
<comment type="caution">
    <text evidence="1">The sequence shown here is derived from an EMBL/GenBank/DDBJ whole genome shotgun (WGS) entry which is preliminary data.</text>
</comment>
<evidence type="ECO:0000313" key="1">
    <source>
        <dbReference type="EMBL" id="VXC63481.1"/>
    </source>
</evidence>
<protein>
    <submittedName>
        <fullName evidence="1">Uncharacterized protein</fullName>
    </submittedName>
</protein>
<evidence type="ECO:0000313" key="2">
    <source>
        <dbReference type="Proteomes" id="UP000433737"/>
    </source>
</evidence>
<name>A0AAX3JCS7_9GAMM</name>
<proteinExistence type="predicted"/>
<dbReference type="EMBL" id="CABWMH010000055">
    <property type="protein sequence ID" value="VXC63481.1"/>
    <property type="molecule type" value="Genomic_DNA"/>
</dbReference>
<accession>A0AAX3JCS7</accession>
<sequence length="71" mass="7796">MKDQITHNPDNAGSSVAKQKFRITNWCNYNKALSSLRVNFFFRSFSPAAQSPVPLNPAAGKPLFRVDGGAL</sequence>
<organism evidence="1 2">
    <name type="scientific">Pantoea brenneri</name>
    <dbReference type="NCBI Taxonomy" id="472694"/>
    <lineage>
        <taxon>Bacteria</taxon>
        <taxon>Pseudomonadati</taxon>
        <taxon>Pseudomonadota</taxon>
        <taxon>Gammaproteobacteria</taxon>
        <taxon>Enterobacterales</taxon>
        <taxon>Erwiniaceae</taxon>
        <taxon>Pantoea</taxon>
    </lineage>
</organism>
<dbReference type="Proteomes" id="UP000433737">
    <property type="component" value="Unassembled WGS sequence"/>
</dbReference>
<dbReference type="AlphaFoldDB" id="A0AAX3JCS7"/>